<reference evidence="2" key="1">
    <citation type="submission" date="2021-01" db="EMBL/GenBank/DDBJ databases">
        <authorList>
            <person name="Zahm M."/>
            <person name="Roques C."/>
            <person name="Cabau C."/>
            <person name="Klopp C."/>
            <person name="Donnadieu C."/>
            <person name="Jouanno E."/>
            <person name="Lampietro C."/>
            <person name="Louis A."/>
            <person name="Herpin A."/>
            <person name="Echchiki A."/>
            <person name="Berthelot C."/>
            <person name="Parey E."/>
            <person name="Roest-Crollius H."/>
            <person name="Braasch I."/>
            <person name="Postlethwait J."/>
            <person name="Bobe J."/>
            <person name="Montfort J."/>
            <person name="Bouchez O."/>
            <person name="Begum T."/>
            <person name="Mejri S."/>
            <person name="Adams A."/>
            <person name="Chen W.-J."/>
            <person name="Guiguen Y."/>
        </authorList>
    </citation>
    <scope>NUCLEOTIDE SEQUENCE</scope>
    <source>
        <strain evidence="2">YG-15Mar2019-1</strain>
        <tissue evidence="2">Brain</tissue>
    </source>
</reference>
<accession>A0A9D3Q4I4</accession>
<keyword evidence="3" id="KW-1185">Reference proteome</keyword>
<dbReference type="AlphaFoldDB" id="A0A9D3Q4I4"/>
<dbReference type="OrthoDB" id="8955667at2759"/>
<evidence type="ECO:0000313" key="3">
    <source>
        <dbReference type="Proteomes" id="UP001046870"/>
    </source>
</evidence>
<dbReference type="EMBL" id="JAFDVH010000006">
    <property type="protein sequence ID" value="KAG7476656.1"/>
    <property type="molecule type" value="Genomic_DNA"/>
</dbReference>
<feature type="region of interest" description="Disordered" evidence="1">
    <location>
        <begin position="116"/>
        <end position="194"/>
    </location>
</feature>
<name>A0A9D3Q4I4_MEGAT</name>
<organism evidence="2 3">
    <name type="scientific">Megalops atlanticus</name>
    <name type="common">Tarpon</name>
    <name type="synonym">Clupea gigantea</name>
    <dbReference type="NCBI Taxonomy" id="7932"/>
    <lineage>
        <taxon>Eukaryota</taxon>
        <taxon>Metazoa</taxon>
        <taxon>Chordata</taxon>
        <taxon>Craniata</taxon>
        <taxon>Vertebrata</taxon>
        <taxon>Euteleostomi</taxon>
        <taxon>Actinopterygii</taxon>
        <taxon>Neopterygii</taxon>
        <taxon>Teleostei</taxon>
        <taxon>Elopiformes</taxon>
        <taxon>Megalopidae</taxon>
        <taxon>Megalops</taxon>
    </lineage>
</organism>
<proteinExistence type="predicted"/>
<gene>
    <name evidence="2" type="ORF">MATL_G00085170</name>
</gene>
<evidence type="ECO:0000256" key="1">
    <source>
        <dbReference type="SAM" id="MobiDB-lite"/>
    </source>
</evidence>
<feature type="compositionally biased region" description="Acidic residues" evidence="1">
    <location>
        <begin position="183"/>
        <end position="194"/>
    </location>
</feature>
<feature type="compositionally biased region" description="Basic and acidic residues" evidence="1">
    <location>
        <begin position="170"/>
        <end position="182"/>
    </location>
</feature>
<comment type="caution">
    <text evidence="2">The sequence shown here is derived from an EMBL/GenBank/DDBJ whole genome shotgun (WGS) entry which is preliminary data.</text>
</comment>
<sequence>MAPIHSTNNDTTVPFAVTRDPAAARRAPCTLHTPIVPSTMRTNTLFIFFITVGLQAAIAASVASDERNEELSDTAEDVSELQKRDQMEFDMAEIEEDQRLEDAHYLEAVGDELTEDADSEAQQGMDNMGEEAEAEAEAEAEVEAEADAEAEEESDSELESESESESESDEDHHSHGVKRDNIEADDEENIAQEE</sequence>
<protein>
    <submittedName>
        <fullName evidence="2">Uncharacterized protein</fullName>
    </submittedName>
</protein>
<feature type="compositionally biased region" description="Acidic residues" evidence="1">
    <location>
        <begin position="128"/>
        <end position="169"/>
    </location>
</feature>
<evidence type="ECO:0000313" key="2">
    <source>
        <dbReference type="EMBL" id="KAG7476656.1"/>
    </source>
</evidence>
<dbReference type="Proteomes" id="UP001046870">
    <property type="component" value="Chromosome 6"/>
</dbReference>